<evidence type="ECO:0000313" key="1">
    <source>
        <dbReference type="EMBL" id="RPE85993.1"/>
    </source>
</evidence>
<dbReference type="AlphaFoldDB" id="A0A3N4VX86"/>
<dbReference type="Proteomes" id="UP000281691">
    <property type="component" value="Unassembled WGS sequence"/>
</dbReference>
<dbReference type="RefSeq" id="WP_257792853.1">
    <property type="nucleotide sequence ID" value="NZ_CP016615.1"/>
</dbReference>
<reference evidence="1 2" key="1">
    <citation type="submission" date="2018-11" db="EMBL/GenBank/DDBJ databases">
        <title>Genomic Encyclopedia of Type Strains, Phase IV (KMG-IV): sequencing the most valuable type-strain genomes for metagenomic binning, comparative biology and taxonomic classification.</title>
        <authorList>
            <person name="Goeker M."/>
        </authorList>
    </citation>
    <scope>NUCLEOTIDE SEQUENCE [LARGE SCALE GENOMIC DNA]</scope>
    <source>
        <strain evidence="1 2">DSM 27238</strain>
    </source>
</reference>
<name>A0A3N4VX86_9PAST</name>
<evidence type="ECO:0000313" key="2">
    <source>
        <dbReference type="Proteomes" id="UP000281691"/>
    </source>
</evidence>
<gene>
    <name evidence="1" type="ORF">EDC46_0384</name>
</gene>
<comment type="caution">
    <text evidence="1">The sequence shown here is derived from an EMBL/GenBank/DDBJ whole genome shotgun (WGS) entry which is preliminary data.</text>
</comment>
<sequence length="43" mass="4930">MTIQNNKPVKFELKGDEGKRVALAAAKRVIKQHHKEIRALAYK</sequence>
<keyword evidence="2" id="KW-1185">Reference proteome</keyword>
<dbReference type="EMBL" id="RKQP01000001">
    <property type="protein sequence ID" value="RPE85993.1"/>
    <property type="molecule type" value="Genomic_DNA"/>
</dbReference>
<organism evidence="1 2">
    <name type="scientific">Vespertiliibacter pulmonis</name>
    <dbReference type="NCBI Taxonomy" id="1443036"/>
    <lineage>
        <taxon>Bacteria</taxon>
        <taxon>Pseudomonadati</taxon>
        <taxon>Pseudomonadota</taxon>
        <taxon>Gammaproteobacteria</taxon>
        <taxon>Pasteurellales</taxon>
        <taxon>Pasteurellaceae</taxon>
        <taxon>Vespertiliibacter</taxon>
    </lineage>
</organism>
<protein>
    <submittedName>
        <fullName evidence="1">Uncharacterized protein</fullName>
    </submittedName>
</protein>
<proteinExistence type="predicted"/>
<accession>A0A3N4VX86</accession>